<dbReference type="Pfam" id="PF13994">
    <property type="entry name" value="PgaD"/>
    <property type="match status" value="1"/>
</dbReference>
<gene>
    <name evidence="2" type="primary">pgaD</name>
    <name evidence="2" type="ORF">NP596_00650</name>
</gene>
<keyword evidence="1" id="KW-0472">Membrane</keyword>
<protein>
    <submittedName>
        <fullName evidence="2">Poly-beta-1,6-N-acetyl-D-glucosamine biosynthesis protein PgaD</fullName>
    </submittedName>
</protein>
<dbReference type="Proteomes" id="UP001524586">
    <property type="component" value="Unassembled WGS sequence"/>
</dbReference>
<feature type="transmembrane region" description="Helical" evidence="1">
    <location>
        <begin position="20"/>
        <end position="50"/>
    </location>
</feature>
<feature type="transmembrane region" description="Helical" evidence="1">
    <location>
        <begin position="70"/>
        <end position="93"/>
    </location>
</feature>
<name>A0ABT1U030_9GAMM</name>
<dbReference type="NCBIfam" id="TIGR03940">
    <property type="entry name" value="PGA_PgaD"/>
    <property type="match status" value="1"/>
</dbReference>
<reference evidence="2 3" key="1">
    <citation type="submission" date="2022-07" db="EMBL/GenBank/DDBJ databases">
        <title>Methylomonas rivi sp. nov., Methylomonas rosea sp. nov., Methylomonas aureus sp. nov. and Methylomonas subterranea sp. nov., four novel methanotrophs isolated from a freshwater creek and the deep terrestrial subsurface.</title>
        <authorList>
            <person name="Abin C."/>
            <person name="Sankaranarayanan K."/>
            <person name="Garner C."/>
            <person name="Sindelar R."/>
            <person name="Kotary K."/>
            <person name="Garner R."/>
            <person name="Barclay S."/>
            <person name="Lawson P."/>
            <person name="Krumholz L."/>
        </authorList>
    </citation>
    <scope>NUCLEOTIDE SEQUENCE [LARGE SCALE GENOMIC DNA]</scope>
    <source>
        <strain evidence="2 3">WSC-6</strain>
    </source>
</reference>
<organism evidence="2 3">
    <name type="scientific">Methylomonas rivi</name>
    <dbReference type="NCBI Taxonomy" id="2952226"/>
    <lineage>
        <taxon>Bacteria</taxon>
        <taxon>Pseudomonadati</taxon>
        <taxon>Pseudomonadota</taxon>
        <taxon>Gammaproteobacteria</taxon>
        <taxon>Methylococcales</taxon>
        <taxon>Methylococcaceae</taxon>
        <taxon>Methylomonas</taxon>
    </lineage>
</organism>
<accession>A0ABT1U030</accession>
<keyword evidence="1" id="KW-1133">Transmembrane helix</keyword>
<proteinExistence type="predicted"/>
<sequence length="158" mass="17840">MKARPLIIDSPSLQSLRQRYLSATFTLIFWTIWIFLWTPLLTLLGWLLGLDLVFIEMIELKGYRAIIADFGLFLICVGIIGGILGIWAAYNFFRFKDLERRAAIRPVNNPQLAAFFKVDPQTLARQQNTQCLSVSFDSLGNIVASKPIEPAAHQTGNP</sequence>
<evidence type="ECO:0000256" key="1">
    <source>
        <dbReference type="SAM" id="Phobius"/>
    </source>
</evidence>
<evidence type="ECO:0000313" key="3">
    <source>
        <dbReference type="Proteomes" id="UP001524586"/>
    </source>
</evidence>
<dbReference type="EMBL" id="JANIBK010000001">
    <property type="protein sequence ID" value="MCQ8126948.1"/>
    <property type="molecule type" value="Genomic_DNA"/>
</dbReference>
<comment type="caution">
    <text evidence="2">The sequence shown here is derived from an EMBL/GenBank/DDBJ whole genome shotgun (WGS) entry which is preliminary data.</text>
</comment>
<evidence type="ECO:0000313" key="2">
    <source>
        <dbReference type="EMBL" id="MCQ8126948.1"/>
    </source>
</evidence>
<dbReference type="RefSeq" id="WP_256613265.1">
    <property type="nucleotide sequence ID" value="NZ_JANIBK010000001.1"/>
</dbReference>
<keyword evidence="1" id="KW-0812">Transmembrane</keyword>
<dbReference type="InterPro" id="IPR023829">
    <property type="entry name" value="PGA_PgaD"/>
</dbReference>
<keyword evidence="3" id="KW-1185">Reference proteome</keyword>